<evidence type="ECO:0000313" key="1">
    <source>
        <dbReference type="EMBL" id="KAJ8617179.1"/>
    </source>
</evidence>
<dbReference type="Proteomes" id="UP001234297">
    <property type="component" value="Chromosome 4"/>
</dbReference>
<protein>
    <submittedName>
        <fullName evidence="1">Uncharacterized protein</fullName>
    </submittedName>
</protein>
<accession>A0ACC2K7U1</accession>
<comment type="caution">
    <text evidence="1">The sequence shown here is derived from an EMBL/GenBank/DDBJ whole genome shotgun (WGS) entry which is preliminary data.</text>
</comment>
<organism evidence="1 2">
    <name type="scientific">Persea americana</name>
    <name type="common">Avocado</name>
    <dbReference type="NCBI Taxonomy" id="3435"/>
    <lineage>
        <taxon>Eukaryota</taxon>
        <taxon>Viridiplantae</taxon>
        <taxon>Streptophyta</taxon>
        <taxon>Embryophyta</taxon>
        <taxon>Tracheophyta</taxon>
        <taxon>Spermatophyta</taxon>
        <taxon>Magnoliopsida</taxon>
        <taxon>Magnoliidae</taxon>
        <taxon>Laurales</taxon>
        <taxon>Lauraceae</taxon>
        <taxon>Persea</taxon>
    </lineage>
</organism>
<gene>
    <name evidence="1" type="ORF">MRB53_013365</name>
</gene>
<name>A0ACC2K7U1_PERAE</name>
<dbReference type="EMBL" id="CM056812">
    <property type="protein sequence ID" value="KAJ8617179.1"/>
    <property type="molecule type" value="Genomic_DNA"/>
</dbReference>
<keyword evidence="2" id="KW-1185">Reference proteome</keyword>
<sequence>MLTSDIFSVAGSIFPPPLSWSLCHLLHRIPCGEKESLGGCGEAILLPSLVVRRVIETRENIILRTYLLLLRKSTLTTGDRSASNSRPVFKGWSSMAINQISKTTIVGAWRCGCERISNIKMLAWLSQPMKEEFKATVHYLGTTSYAMAEPKFYLRSGKKFFLVQVVADKEQKRQSREHYQTASMPTSCFF</sequence>
<evidence type="ECO:0000313" key="2">
    <source>
        <dbReference type="Proteomes" id="UP001234297"/>
    </source>
</evidence>
<proteinExistence type="predicted"/>
<reference evidence="1 2" key="1">
    <citation type="journal article" date="2022" name="Hortic Res">
        <title>A haplotype resolved chromosomal level avocado genome allows analysis of novel avocado genes.</title>
        <authorList>
            <person name="Nath O."/>
            <person name="Fletcher S.J."/>
            <person name="Hayward A."/>
            <person name="Shaw L.M."/>
            <person name="Masouleh A.K."/>
            <person name="Furtado A."/>
            <person name="Henry R.J."/>
            <person name="Mitter N."/>
        </authorList>
    </citation>
    <scope>NUCLEOTIDE SEQUENCE [LARGE SCALE GENOMIC DNA]</scope>
    <source>
        <strain evidence="2">cv. Hass</strain>
    </source>
</reference>